<organism evidence="2">
    <name type="scientific">uncultured Gemmatimonadota bacterium</name>
    <dbReference type="NCBI Taxonomy" id="203437"/>
    <lineage>
        <taxon>Bacteria</taxon>
        <taxon>Pseudomonadati</taxon>
        <taxon>Gemmatimonadota</taxon>
        <taxon>environmental samples</taxon>
    </lineage>
</organism>
<dbReference type="AlphaFoldDB" id="A0A6J4MYW1"/>
<accession>A0A6J4MYW1</accession>
<evidence type="ECO:0000256" key="1">
    <source>
        <dbReference type="SAM" id="MobiDB-lite"/>
    </source>
</evidence>
<dbReference type="EMBL" id="CADCTW010000243">
    <property type="protein sequence ID" value="CAA9370329.1"/>
    <property type="molecule type" value="Genomic_DNA"/>
</dbReference>
<proteinExistence type="predicted"/>
<feature type="region of interest" description="Disordered" evidence="1">
    <location>
        <begin position="1"/>
        <end position="72"/>
    </location>
</feature>
<feature type="compositionally biased region" description="Basic and acidic residues" evidence="1">
    <location>
        <begin position="61"/>
        <end position="72"/>
    </location>
</feature>
<feature type="compositionally biased region" description="Basic and acidic residues" evidence="1">
    <location>
        <begin position="30"/>
        <end position="48"/>
    </location>
</feature>
<sequence length="72" mass="7889">MLQAQRATFSETAHLRGAMDQQRDGSGGAGEDRGGSSEGRSSNDDRSDVMNPNNDAYDADQANREEQEQRGW</sequence>
<reference evidence="2" key="1">
    <citation type="submission" date="2020-02" db="EMBL/GenBank/DDBJ databases">
        <authorList>
            <person name="Meier V. D."/>
        </authorList>
    </citation>
    <scope>NUCLEOTIDE SEQUENCE</scope>
    <source>
        <strain evidence="2">AVDCRST_MAG68</strain>
    </source>
</reference>
<feature type="compositionally biased region" description="Polar residues" evidence="1">
    <location>
        <begin position="1"/>
        <end position="11"/>
    </location>
</feature>
<evidence type="ECO:0000313" key="2">
    <source>
        <dbReference type="EMBL" id="CAA9370329.1"/>
    </source>
</evidence>
<name>A0A6J4MYW1_9BACT</name>
<gene>
    <name evidence="2" type="ORF">AVDCRST_MAG68-5687</name>
</gene>
<protein>
    <submittedName>
        <fullName evidence="2">Uncharacterized protein</fullName>
    </submittedName>
</protein>